<keyword evidence="6 7" id="KW-0720">Serine protease</keyword>
<feature type="domain" description="Peptidase S9 prolyl oligopeptidase catalytic" evidence="8">
    <location>
        <begin position="649"/>
        <end position="863"/>
    </location>
</feature>
<dbReference type="SUPFAM" id="SSF53474">
    <property type="entry name" value="alpha/beta-Hydrolases"/>
    <property type="match status" value="1"/>
</dbReference>
<evidence type="ECO:0000256" key="3">
    <source>
        <dbReference type="ARBA" id="ARBA00011245"/>
    </source>
</evidence>
<keyword evidence="5 7" id="KW-0378">Hydrolase</keyword>
<evidence type="ECO:0000256" key="1">
    <source>
        <dbReference type="ARBA" id="ARBA00001070"/>
    </source>
</evidence>
<dbReference type="Pfam" id="PF02897">
    <property type="entry name" value="Peptidase_S9_N"/>
    <property type="match status" value="1"/>
</dbReference>
<keyword evidence="11" id="KW-1185">Reference proteome</keyword>
<evidence type="ECO:0000259" key="9">
    <source>
        <dbReference type="Pfam" id="PF02897"/>
    </source>
</evidence>
<reference evidence="11" key="1">
    <citation type="submission" date="2024-04" db="EMBL/GenBank/DDBJ databases">
        <authorList>
            <person name="Shaw F."/>
            <person name="Minotto A."/>
        </authorList>
    </citation>
    <scope>NUCLEOTIDE SEQUENCE [LARGE SCALE GENOMIC DNA]</scope>
</reference>
<dbReference type="EMBL" id="OZ037946">
    <property type="protein sequence ID" value="CAL1703360.1"/>
    <property type="molecule type" value="Genomic_DNA"/>
</dbReference>
<dbReference type="Gene3D" id="3.40.50.1820">
    <property type="entry name" value="alpha/beta hydrolase"/>
    <property type="match status" value="1"/>
</dbReference>
<evidence type="ECO:0000313" key="10">
    <source>
        <dbReference type="EMBL" id="CAL1703360.1"/>
    </source>
</evidence>
<evidence type="ECO:0000256" key="6">
    <source>
        <dbReference type="ARBA" id="ARBA00022825"/>
    </source>
</evidence>
<comment type="similarity">
    <text evidence="2 7">Belongs to the peptidase S9A family.</text>
</comment>
<name>A0ABP1D672_9APHY</name>
<evidence type="ECO:0000256" key="2">
    <source>
        <dbReference type="ARBA" id="ARBA00005228"/>
    </source>
</evidence>
<evidence type="ECO:0000256" key="7">
    <source>
        <dbReference type="RuleBase" id="RU368024"/>
    </source>
</evidence>
<dbReference type="Gene3D" id="2.130.10.120">
    <property type="entry name" value="Prolyl oligopeptidase, N-terminal domain"/>
    <property type="match status" value="1"/>
</dbReference>
<dbReference type="Pfam" id="PF00326">
    <property type="entry name" value="Peptidase_S9"/>
    <property type="match status" value="1"/>
</dbReference>
<dbReference type="PANTHER" id="PTHR42881">
    <property type="entry name" value="PROLYL ENDOPEPTIDASE"/>
    <property type="match status" value="1"/>
</dbReference>
<proteinExistence type="inferred from homology"/>
<evidence type="ECO:0000256" key="4">
    <source>
        <dbReference type="ARBA" id="ARBA00022670"/>
    </source>
</evidence>
<evidence type="ECO:0000313" key="11">
    <source>
        <dbReference type="Proteomes" id="UP001497453"/>
    </source>
</evidence>
<dbReference type="EC" id="3.4.21.-" evidence="7"/>
<dbReference type="Proteomes" id="UP001497453">
    <property type="component" value="Chromosome 3"/>
</dbReference>
<accession>A0ABP1D672</accession>
<dbReference type="InterPro" id="IPR023302">
    <property type="entry name" value="Pept_S9A_N"/>
</dbReference>
<dbReference type="PANTHER" id="PTHR42881:SF2">
    <property type="entry name" value="PROLYL ENDOPEPTIDASE"/>
    <property type="match status" value="1"/>
</dbReference>
<evidence type="ECO:0000259" key="8">
    <source>
        <dbReference type="Pfam" id="PF00326"/>
    </source>
</evidence>
<dbReference type="SUPFAM" id="SSF50993">
    <property type="entry name" value="Peptidase/esterase 'gauge' domain"/>
    <property type="match status" value="1"/>
</dbReference>
<feature type="domain" description="Peptidase S9A N-terminal" evidence="9">
    <location>
        <begin position="138"/>
        <end position="580"/>
    </location>
</feature>
<sequence>MPLSKRAIRLGSDAKEKWAGLGQNVCVERHRIFVSCLSRAGGCIDSSASQVGTQSIGTRLSRNIYTYRQRCLVSIYIKHMPPLSLSFHSAKLLKARTPVPIFVRDLHILPRAFHPSLTRSISNTAMSTPTPWVTNRYPPTRRSDHVDVYKSESKGEVRVADPYEWLEHNTPETDAWTTAQVEFTKEYLDKNTDRQALEDEIRKNTDYAKFSSPTLKDDNRWYWYYNTGLQAQSVIYRSKDDRLPDFSKGDGLGGEIFFDPNLLSDDGTAALAATAFSRSGKYFAYGISRSGSDFYTVYIRPTSAPLASVNGQKVSHDDGRLHDEIRFVKFSAISWTHDSKGFFYQRFPERESHGAAEEDKAGTETQSDKDAMLYYHRVGTSQTEDILVHKDPKNPEWMWGADVTEVDGRYLILSISRDTSRKNLLWIADLEQQTIRPDLKWDKLIDEFDSRYDYIANNSTSFYFLSNKNAPQYKLVSVDISHPPEQRVFKDVLPEDKEAHLEDVLAVNGDHFAVVYKRNVKDEIYVYNFAGERLTRLASDFVGAATLSGRRAHAWFFSTLTGFTTPGIVARYDFREKDEEKRWSIYRKTLVKGLHPDDFVADQVWYDSKDGTRVPMFVVRHKDTKFDGSAPAIQYGYGGFTISVNPFFSPSILTFLQRYGAVLAVPNIRGGGEFGEEWHLAGTKERKVNCFNDFIAASEFLVKEKYAARGKIAINGGSNGGLLVAACVNRAPEGLLGAAVAEVGVLDLLKFADFTIGRAWVSDYGDPHEPHDFDFIYPISPLHNVPTDRVLPPTILLTADHDDRVVPLHSFKHAATLQHTLPNNSHPLLIRIDKKAGHGAGKSTEKRIKEAADKWGFVVQSLGLTSREA</sequence>
<comment type="subunit">
    <text evidence="3">Monomer.</text>
</comment>
<gene>
    <name evidence="10" type="ORF">GFSPODELE1_LOCUS4536</name>
</gene>
<dbReference type="InterPro" id="IPR029058">
    <property type="entry name" value="AB_hydrolase_fold"/>
</dbReference>
<dbReference type="InterPro" id="IPR002471">
    <property type="entry name" value="Pept_S9_AS"/>
</dbReference>
<comment type="catalytic activity">
    <reaction evidence="1">
        <text>Hydrolysis of Pro-|-Xaa &gt;&gt; Ala-|-Xaa in oligopeptides.</text>
        <dbReference type="EC" id="3.4.21.26"/>
    </reaction>
</comment>
<evidence type="ECO:0000256" key="5">
    <source>
        <dbReference type="ARBA" id="ARBA00022801"/>
    </source>
</evidence>
<dbReference type="InterPro" id="IPR001375">
    <property type="entry name" value="Peptidase_S9_cat"/>
</dbReference>
<dbReference type="InterPro" id="IPR051167">
    <property type="entry name" value="Prolyl_oligopep/macrocyclase"/>
</dbReference>
<organism evidence="10 11">
    <name type="scientific">Somion occarium</name>
    <dbReference type="NCBI Taxonomy" id="3059160"/>
    <lineage>
        <taxon>Eukaryota</taxon>
        <taxon>Fungi</taxon>
        <taxon>Dikarya</taxon>
        <taxon>Basidiomycota</taxon>
        <taxon>Agaricomycotina</taxon>
        <taxon>Agaricomycetes</taxon>
        <taxon>Polyporales</taxon>
        <taxon>Cerrenaceae</taxon>
        <taxon>Somion</taxon>
    </lineage>
</organism>
<dbReference type="PRINTS" id="PR00862">
    <property type="entry name" value="PROLIGOPTASE"/>
</dbReference>
<dbReference type="InterPro" id="IPR002470">
    <property type="entry name" value="Peptidase_S9A"/>
</dbReference>
<dbReference type="PROSITE" id="PS00708">
    <property type="entry name" value="PRO_ENDOPEP_SER"/>
    <property type="match status" value="1"/>
</dbReference>
<protein>
    <recommendedName>
        <fullName evidence="7">Prolyl endopeptidase</fullName>
        <ecNumber evidence="7">3.4.21.-</ecNumber>
    </recommendedName>
</protein>
<keyword evidence="4 7" id="KW-0645">Protease</keyword>